<dbReference type="AlphaFoldDB" id="B2UQ64"/>
<gene>
    <name evidence="1" type="ordered locus">Amuc_0763</name>
</gene>
<sequence>MGRRLGTGESVPFESFHHMEAFRSASRAAIGRRSDAHFLYWQGRPAPPPRCRAPGIQVMLRFRFRACRAT</sequence>
<dbReference type="EMBL" id="CP001071">
    <property type="protein sequence ID" value="ACD04599.1"/>
    <property type="molecule type" value="Genomic_DNA"/>
</dbReference>
<keyword evidence="2" id="KW-1185">Reference proteome</keyword>
<organism evidence="1 2">
    <name type="scientific">Akkermansia muciniphila (strain ATCC BAA-835 / DSM 22959 / JCM 33894 / BCRC 81048 / CCUG 64013 / CIP 107961 / Muc)</name>
    <dbReference type="NCBI Taxonomy" id="349741"/>
    <lineage>
        <taxon>Bacteria</taxon>
        <taxon>Pseudomonadati</taxon>
        <taxon>Verrucomicrobiota</taxon>
        <taxon>Verrucomicrobiia</taxon>
        <taxon>Verrucomicrobiales</taxon>
        <taxon>Akkermansiaceae</taxon>
        <taxon>Akkermansia</taxon>
    </lineage>
</organism>
<evidence type="ECO:0000313" key="1">
    <source>
        <dbReference type="EMBL" id="ACD04599.1"/>
    </source>
</evidence>
<accession>B2UQ64</accession>
<dbReference type="Proteomes" id="UP000001031">
    <property type="component" value="Chromosome"/>
</dbReference>
<proteinExistence type="predicted"/>
<dbReference type="BioCyc" id="AMUC349741:G1GBX-825-MONOMER"/>
<reference evidence="2" key="1">
    <citation type="journal article" date="2011" name="PLoS ONE">
        <title>The genome of Akkermansia muciniphila, a dedicated intestinal mucin degrader, and its use in exploring intestinal metagenomes.</title>
        <authorList>
            <person name="van Passel M.W."/>
            <person name="Kant R."/>
            <person name="Zoetendal E.G."/>
            <person name="Plugge C.M."/>
            <person name="Derrien M."/>
            <person name="Malfatti S.A."/>
            <person name="Chain P.S."/>
            <person name="Woyke T."/>
            <person name="Palva A."/>
            <person name="de Vos W.M."/>
            <person name="Smidt H."/>
        </authorList>
    </citation>
    <scope>NUCLEOTIDE SEQUENCE [LARGE SCALE GENOMIC DNA]</scope>
    <source>
        <strain evidence="2">ATCC BAA-835 / DSM 22959 / JCM 33894 / BCRC 81048 / CCUG 64013 / CIP 107961 / Muc</strain>
    </source>
</reference>
<name>B2UQ64_AKKM8</name>
<evidence type="ECO:0000313" key="2">
    <source>
        <dbReference type="Proteomes" id="UP000001031"/>
    </source>
</evidence>
<dbReference type="KEGG" id="amu:Amuc_0763"/>
<dbReference type="PaxDb" id="349741-Amuc_0763"/>
<protein>
    <submittedName>
        <fullName evidence="1">Uncharacterized protein</fullName>
    </submittedName>
</protein>
<dbReference type="HOGENOM" id="CLU_2748765_0_0_0"/>